<dbReference type="Gene3D" id="3.40.50.720">
    <property type="entry name" value="NAD(P)-binding Rossmann-like Domain"/>
    <property type="match status" value="1"/>
</dbReference>
<evidence type="ECO:0000256" key="1">
    <source>
        <dbReference type="ARBA" id="ARBA00006484"/>
    </source>
</evidence>
<dbReference type="OrthoDB" id="4690547at2"/>
<dbReference type="InterPro" id="IPR002347">
    <property type="entry name" value="SDR_fam"/>
</dbReference>
<dbReference type="InterPro" id="IPR036291">
    <property type="entry name" value="NAD(P)-bd_dom_sf"/>
</dbReference>
<comment type="caution">
    <text evidence="5">The sequence shown here is derived from an EMBL/GenBank/DDBJ whole genome shotgun (WGS) entry which is preliminary data.</text>
</comment>
<feature type="domain" description="Ketoreductase" evidence="4">
    <location>
        <begin position="6"/>
        <end position="205"/>
    </location>
</feature>
<evidence type="ECO:0000313" key="6">
    <source>
        <dbReference type="Proteomes" id="UP000093962"/>
    </source>
</evidence>
<dbReference type="PANTHER" id="PTHR44196:SF1">
    <property type="entry name" value="DEHYDROGENASE_REDUCTASE SDR FAMILY MEMBER 7B"/>
    <property type="match status" value="1"/>
</dbReference>
<gene>
    <name evidence="5" type="ORF">A5642_00635</name>
</gene>
<organism evidence="5 6">
    <name type="scientific">Mycolicibacterium mucogenicum</name>
    <name type="common">Mycobacterium mucogenicum</name>
    <dbReference type="NCBI Taxonomy" id="56689"/>
    <lineage>
        <taxon>Bacteria</taxon>
        <taxon>Bacillati</taxon>
        <taxon>Actinomycetota</taxon>
        <taxon>Actinomycetes</taxon>
        <taxon>Mycobacteriales</taxon>
        <taxon>Mycobacteriaceae</taxon>
        <taxon>Mycolicibacterium</taxon>
    </lineage>
</organism>
<reference evidence="5 6" key="1">
    <citation type="submission" date="2016-06" db="EMBL/GenBank/DDBJ databases">
        <authorList>
            <person name="Kjaerup R.B."/>
            <person name="Dalgaard T.S."/>
            <person name="Juul-Madsen H.R."/>
        </authorList>
    </citation>
    <scope>NUCLEOTIDE SEQUENCE [LARGE SCALE GENOMIC DNA]</scope>
    <source>
        <strain evidence="5 6">1199456.5</strain>
    </source>
</reference>
<dbReference type="AlphaFoldDB" id="A0A1A0N5Z4"/>
<evidence type="ECO:0000256" key="3">
    <source>
        <dbReference type="RuleBase" id="RU000363"/>
    </source>
</evidence>
<sequence length="262" mass="27691">MHISNNVFVVTGGGNGIGRQVVLELIRRGGRVAAVDLNADALEQTRQLAGADASISTHVVDVTDQHAVSALPAQVEAIHHHVDGLVNLAGIIHRFVPVTELARDELERMVNVNFWGTVNTTLAFLPTLRERPAAAVLNMSSLAALVAFAGQNFYGATKGAVKQFSEGLYEELIDTNVAVTTAFPGNINTNISGNSGVAMIDAGGRKVRATTPERTARAIVDAIEKGKFRVVIGSDAKLLDVLSRVAPALAARTVAKQMKAVL</sequence>
<accession>A0A1A0N5Z4</accession>
<dbReference type="GO" id="GO:0016020">
    <property type="term" value="C:membrane"/>
    <property type="evidence" value="ECO:0007669"/>
    <property type="project" value="TreeGrafter"/>
</dbReference>
<dbReference type="InterPro" id="IPR057326">
    <property type="entry name" value="KR_dom"/>
</dbReference>
<proteinExistence type="inferred from homology"/>
<keyword evidence="2" id="KW-0560">Oxidoreductase</keyword>
<dbReference type="PRINTS" id="PR00081">
    <property type="entry name" value="GDHRDH"/>
</dbReference>
<comment type="similarity">
    <text evidence="1 3">Belongs to the short-chain dehydrogenases/reductases (SDR) family.</text>
</comment>
<evidence type="ECO:0000259" key="4">
    <source>
        <dbReference type="SMART" id="SM00822"/>
    </source>
</evidence>
<dbReference type="PRINTS" id="PR00080">
    <property type="entry name" value="SDRFAMILY"/>
</dbReference>
<dbReference type="Pfam" id="PF00106">
    <property type="entry name" value="adh_short"/>
    <property type="match status" value="1"/>
</dbReference>
<dbReference type="PANTHER" id="PTHR44196">
    <property type="entry name" value="DEHYDROGENASE/REDUCTASE SDR FAMILY MEMBER 7B"/>
    <property type="match status" value="1"/>
</dbReference>
<dbReference type="EMBL" id="LZSF01000002">
    <property type="protein sequence ID" value="OBA93022.1"/>
    <property type="molecule type" value="Genomic_DNA"/>
</dbReference>
<dbReference type="Proteomes" id="UP000093962">
    <property type="component" value="Unassembled WGS sequence"/>
</dbReference>
<name>A0A1A0N5Z4_MYCMU</name>
<dbReference type="RefSeq" id="WP_064857242.1">
    <property type="nucleotide sequence ID" value="NZ_LZSF01000002.1"/>
</dbReference>
<evidence type="ECO:0000313" key="5">
    <source>
        <dbReference type="EMBL" id="OBA93022.1"/>
    </source>
</evidence>
<dbReference type="SUPFAM" id="SSF51735">
    <property type="entry name" value="NAD(P)-binding Rossmann-fold domains"/>
    <property type="match status" value="1"/>
</dbReference>
<protein>
    <submittedName>
        <fullName evidence="5">Short-chain dehydrogenase</fullName>
    </submittedName>
</protein>
<dbReference type="SMART" id="SM00822">
    <property type="entry name" value="PKS_KR"/>
    <property type="match status" value="1"/>
</dbReference>
<dbReference type="GO" id="GO:0016491">
    <property type="term" value="F:oxidoreductase activity"/>
    <property type="evidence" value="ECO:0007669"/>
    <property type="project" value="UniProtKB-KW"/>
</dbReference>
<evidence type="ECO:0000256" key="2">
    <source>
        <dbReference type="ARBA" id="ARBA00023002"/>
    </source>
</evidence>